<keyword evidence="1" id="KW-0472">Membrane</keyword>
<keyword evidence="1" id="KW-0812">Transmembrane</keyword>
<evidence type="ECO:0000313" key="7">
    <source>
        <dbReference type="Proteomes" id="UP000488956"/>
    </source>
</evidence>
<dbReference type="EMBL" id="QXFX01004800">
    <property type="protein sequence ID" value="KAE9062717.1"/>
    <property type="molecule type" value="Genomic_DNA"/>
</dbReference>
<proteinExistence type="predicted"/>
<dbReference type="Proteomes" id="UP000486351">
    <property type="component" value="Unassembled WGS sequence"/>
</dbReference>
<protein>
    <submittedName>
        <fullName evidence="2">Uncharacterized protein</fullName>
    </submittedName>
</protein>
<evidence type="ECO:0000256" key="1">
    <source>
        <dbReference type="SAM" id="Phobius"/>
    </source>
</evidence>
<evidence type="ECO:0000313" key="5">
    <source>
        <dbReference type="Proteomes" id="UP000429523"/>
    </source>
</evidence>
<comment type="caution">
    <text evidence="2">The sequence shown here is derived from an EMBL/GenBank/DDBJ whole genome shotgun (WGS) entry which is preliminary data.</text>
</comment>
<dbReference type="EMBL" id="QXGF01005651">
    <property type="protein sequence ID" value="KAE8918479.1"/>
    <property type="molecule type" value="Genomic_DNA"/>
</dbReference>
<evidence type="ECO:0000313" key="6">
    <source>
        <dbReference type="Proteomes" id="UP000486351"/>
    </source>
</evidence>
<sequence>MGCRRPRRPPSSLLAVRVVIAAGARGVVIVAVISRQEHRWSTCSSWLITRLSSGRHRCCWCLLDIR</sequence>
<evidence type="ECO:0000313" key="4">
    <source>
        <dbReference type="EMBL" id="KAE9259155.1"/>
    </source>
</evidence>
<feature type="transmembrane region" description="Helical" evidence="1">
    <location>
        <begin position="12"/>
        <end position="33"/>
    </location>
</feature>
<dbReference type="AlphaFoldDB" id="A0A6A3DAL7"/>
<organism evidence="2 5">
    <name type="scientific">Phytophthora fragariae</name>
    <dbReference type="NCBI Taxonomy" id="53985"/>
    <lineage>
        <taxon>Eukaryota</taxon>
        <taxon>Sar</taxon>
        <taxon>Stramenopiles</taxon>
        <taxon>Oomycota</taxon>
        <taxon>Peronosporomycetes</taxon>
        <taxon>Peronosporales</taxon>
        <taxon>Peronosporaceae</taxon>
        <taxon>Phytophthora</taxon>
    </lineage>
</organism>
<gene>
    <name evidence="4" type="ORF">PF008_g33439</name>
    <name evidence="2" type="ORF">PF009_g31208</name>
    <name evidence="3" type="ORF">PF010_g29287</name>
</gene>
<dbReference type="Proteomes" id="UP000429523">
    <property type="component" value="Unassembled WGS sequence"/>
</dbReference>
<accession>A0A6A3DAL7</accession>
<name>A0A6A3DAL7_9STRA</name>
<reference evidence="2 5" key="1">
    <citation type="submission" date="2018-08" db="EMBL/GenBank/DDBJ databases">
        <title>Genomic investigation of the strawberry pathogen Phytophthora fragariae indicates pathogenicity is determined by transcriptional variation in three key races.</title>
        <authorList>
            <person name="Adams T.M."/>
            <person name="Armitage A.D."/>
            <person name="Sobczyk M.K."/>
            <person name="Bates H.J."/>
            <person name="Dunwell J.M."/>
            <person name="Nellist C.F."/>
            <person name="Harrison R.J."/>
        </authorList>
    </citation>
    <scope>NUCLEOTIDE SEQUENCE [LARGE SCALE GENOMIC DNA]</scope>
    <source>
        <strain evidence="4 6">NOV-77</strain>
        <strain evidence="2 5">NOV-9</strain>
        <strain evidence="3 7">ONT-3</strain>
    </source>
</reference>
<evidence type="ECO:0000313" key="2">
    <source>
        <dbReference type="EMBL" id="KAE8918479.1"/>
    </source>
</evidence>
<keyword evidence="1" id="KW-1133">Transmembrane helix</keyword>
<dbReference type="EMBL" id="QXFY01012543">
    <property type="protein sequence ID" value="KAE9259155.1"/>
    <property type="molecule type" value="Genomic_DNA"/>
</dbReference>
<evidence type="ECO:0000313" key="3">
    <source>
        <dbReference type="EMBL" id="KAE9062717.1"/>
    </source>
</evidence>
<dbReference type="Proteomes" id="UP000488956">
    <property type="component" value="Unassembled WGS sequence"/>
</dbReference>